<dbReference type="Proteomes" id="UP000248340">
    <property type="component" value="Unassembled WGS sequence"/>
</dbReference>
<keyword evidence="2" id="KW-1185">Reference proteome</keyword>
<dbReference type="VEuPathDB" id="FungiDB:BO82DRAFT_88225"/>
<reference evidence="1 2" key="1">
    <citation type="submission" date="2016-12" db="EMBL/GenBank/DDBJ databases">
        <title>The genomes of Aspergillus section Nigri reveals drivers in fungal speciation.</title>
        <authorList>
            <consortium name="DOE Joint Genome Institute"/>
            <person name="Vesth T.C."/>
            <person name="Nybo J."/>
            <person name="Theobald S."/>
            <person name="Brandl J."/>
            <person name="Frisvad J.C."/>
            <person name="Nielsen K.F."/>
            <person name="Lyhne E.K."/>
            <person name="Kogle M.E."/>
            <person name="Kuo A."/>
            <person name="Riley R."/>
            <person name="Clum A."/>
            <person name="Nolan M."/>
            <person name="Lipzen A."/>
            <person name="Salamov A."/>
            <person name="Henrissat B."/>
            <person name="Wiebenga A."/>
            <person name="De Vries R.P."/>
            <person name="Grigoriev I.V."/>
            <person name="Mortensen U.H."/>
            <person name="Andersen M.R."/>
            <person name="Baker S.E."/>
        </authorList>
    </citation>
    <scope>NUCLEOTIDE SEQUENCE [LARGE SCALE GENOMIC DNA]</scope>
    <source>
        <strain evidence="1 2">CBS 121591</strain>
    </source>
</reference>
<dbReference type="GeneID" id="37144366"/>
<dbReference type="EMBL" id="KZ821676">
    <property type="protein sequence ID" value="PYH86524.1"/>
    <property type="molecule type" value="Genomic_DNA"/>
</dbReference>
<gene>
    <name evidence="1" type="ORF">BO82DRAFT_88225</name>
</gene>
<accession>A0A319CMW1</accession>
<evidence type="ECO:0000313" key="1">
    <source>
        <dbReference type="EMBL" id="PYH86524.1"/>
    </source>
</evidence>
<organism evidence="1 2">
    <name type="scientific">Aspergillus uvarum CBS 121591</name>
    <dbReference type="NCBI Taxonomy" id="1448315"/>
    <lineage>
        <taxon>Eukaryota</taxon>
        <taxon>Fungi</taxon>
        <taxon>Dikarya</taxon>
        <taxon>Ascomycota</taxon>
        <taxon>Pezizomycotina</taxon>
        <taxon>Eurotiomycetes</taxon>
        <taxon>Eurotiomycetidae</taxon>
        <taxon>Eurotiales</taxon>
        <taxon>Aspergillaceae</taxon>
        <taxon>Aspergillus</taxon>
        <taxon>Aspergillus subgen. Circumdati</taxon>
    </lineage>
</organism>
<name>A0A319CMW1_9EURO</name>
<dbReference type="RefSeq" id="XP_025496724.1">
    <property type="nucleotide sequence ID" value="XM_025641624.1"/>
</dbReference>
<dbReference type="AlphaFoldDB" id="A0A319CMW1"/>
<protein>
    <submittedName>
        <fullName evidence="1">Uncharacterized protein</fullName>
    </submittedName>
</protein>
<evidence type="ECO:0000313" key="2">
    <source>
        <dbReference type="Proteomes" id="UP000248340"/>
    </source>
</evidence>
<proteinExistence type="predicted"/>
<sequence length="102" mass="11385">MPFRSRFYASTFAPSTIPCSVFGHPRSPLFLCLLLRFKRDSVRELRLLSSSACPPDYMCGVIFAFLSLSPVGCTAYSCLPLCRVSLIPNITIPPIKESNTHR</sequence>